<feature type="domain" description="Nucleolar 27S pre-rRNA processing Urb2/Npa2 C-terminal" evidence="1">
    <location>
        <begin position="928"/>
        <end position="1143"/>
    </location>
</feature>
<dbReference type="InterPro" id="IPR052609">
    <property type="entry name" value="Ribosome_Biogenesis_Reg"/>
</dbReference>
<proteinExistence type="predicted"/>
<name>A0ABX6EQX3_KLUMA</name>
<dbReference type="Pfam" id="PF10441">
    <property type="entry name" value="Urb2"/>
    <property type="match status" value="1"/>
</dbReference>
<dbReference type="PANTHER" id="PTHR15682:SF2">
    <property type="entry name" value="UNHEALTHY RIBOSOME BIOGENESIS PROTEIN 2 HOMOLOG"/>
    <property type="match status" value="1"/>
</dbReference>
<organism evidence="2 3">
    <name type="scientific">Kluyveromyces marxianus</name>
    <name type="common">Yeast</name>
    <name type="synonym">Candida kefyr</name>
    <dbReference type="NCBI Taxonomy" id="4911"/>
    <lineage>
        <taxon>Eukaryota</taxon>
        <taxon>Fungi</taxon>
        <taxon>Dikarya</taxon>
        <taxon>Ascomycota</taxon>
        <taxon>Saccharomycotina</taxon>
        <taxon>Saccharomycetes</taxon>
        <taxon>Saccharomycetales</taxon>
        <taxon>Saccharomycetaceae</taxon>
        <taxon>Kluyveromyces</taxon>
    </lineage>
</organism>
<gene>
    <name evidence="2" type="primary">URB2</name>
    <name evidence="2" type="ORF">FIM1_121</name>
</gene>
<sequence length="1144" mass="130800">MVPLNSAESLTRFLRSKDISTQEIYDISVSLLEGKYDIYFPQGHIFILELIIDRWNDSKNTKFREDTNIWEAWRLLWPTVKSDDHKKKLLKNLRIVQLINQTFNEMNYGDSKLCALVYEMLKSANACMITAVSPETALKILGRVIDVVLSCDFVSDAANKKQLIISEVLSFTDLANLTEVPKKVSPVYCSDLLLPSLKYLQQEQAVEDTSYNISSILSNFMKKFLFESSRDLTLSMKDFISLHKESLTTDICLQLFTNCIIVGNCDSKTLEVVLKLLIDINPTLCSSLLATLNSYKKSVSQEFLESLFDSVIKNKDWDIIKRIIEMNIEIGILKTKDLMELLEIADDDSKLKVWSSLVNCHVNAREFTNLLAIWQDYCKVNTLSVFIKDSKLTAVISKNVSMLSATQTRTLITDLVDVIMSQNDIHSVKVLQVIVLGFKALSYSHSLEFKLYLSKLFELEDFYAPEFWQLKYHILELYDELLSEVSFSVKDITTLLELDEKDFSSDLFFTVFKFRELKSFDLSPFLSRFLKYIEGINEEELKLVLLQLFTRWSTLVDQLFDKNSIIHLVKKVLQHTEILPELFEKEDFFEEGNIVHALVSEFIDDISSELYLHYLLRVPIQCLNKNIRLKILDRIIEKKELKQIDVELLTRVLGNPTFRSKIETDYQTMLSFVDNPIFQYKMENPVINAVWKNLLLQRKDSKSATNIDSLLQNIQNSLSESFSKSTYALLHAILSSSKDTESSFNVLRRQFISCIIDEIKNYSGKDEELLAWLLKVLFVQVKDSATKITIGPLFSAESPIPANVDVKAAYFAVVTLDFNDKIAYLLAQYMVLVEEGAPKELLLNALENKISTRMSEDLADFNFALQLISNTTQELESEYSDAVIDLFKLFAGYISKENEIGKRTFVSTISHIVTNYSRDVISTHGLLSLMSLINELLVTKPFIFSQYCTELLFSLTSKVLDNYTSVSINAGIVSEVNSEGSADDIVISCTHMLSSLLMFHRFKLSNRSHLVNILICQLLELLADSNRGLTLNSAKAVTRFICNFCEPSNVRNNKQSSLSSAVSNVKRSLRKQLPVILLKFIKLSITNPFPVTIKKELMLAVYALFDLLSQTEMNIINASLDSNGRSYFKSLHADYKKSGKWHDD</sequence>
<keyword evidence="3" id="KW-1185">Reference proteome</keyword>
<dbReference type="EMBL" id="CP015054">
    <property type="protein sequence ID" value="QGN13483.1"/>
    <property type="molecule type" value="Genomic_DNA"/>
</dbReference>
<evidence type="ECO:0000313" key="2">
    <source>
        <dbReference type="EMBL" id="QGN13483.1"/>
    </source>
</evidence>
<evidence type="ECO:0000259" key="1">
    <source>
        <dbReference type="Pfam" id="PF10441"/>
    </source>
</evidence>
<accession>A0ABX6EQX3</accession>
<reference evidence="2 3" key="1">
    <citation type="submission" date="2016-03" db="EMBL/GenBank/DDBJ databases">
        <title>How can Kluyveromyces marxianus grow so fast - potential evolutionary course in Saccharomyces Complex revealed by comparative genomics.</title>
        <authorList>
            <person name="Mo W."/>
            <person name="Lu W."/>
            <person name="Yang X."/>
            <person name="Qi J."/>
            <person name="Lv H."/>
        </authorList>
    </citation>
    <scope>NUCLEOTIDE SEQUENCE [LARGE SCALE GENOMIC DNA]</scope>
    <source>
        <strain evidence="2 3">FIM1</strain>
    </source>
</reference>
<evidence type="ECO:0000313" key="3">
    <source>
        <dbReference type="Proteomes" id="UP000422736"/>
    </source>
</evidence>
<protein>
    <submittedName>
        <fullName evidence="2">Nucleolar pre-ribosomal-associated protein 2</fullName>
    </submittedName>
</protein>
<dbReference type="InterPro" id="IPR018849">
    <property type="entry name" value="Urb2/Npa2_C"/>
</dbReference>
<reference evidence="2 3" key="2">
    <citation type="submission" date="2019-11" db="EMBL/GenBank/DDBJ databases">
        <authorList>
            <person name="Lu H."/>
        </authorList>
    </citation>
    <scope>NUCLEOTIDE SEQUENCE [LARGE SCALE GENOMIC DNA]</scope>
    <source>
        <strain evidence="2 3">FIM1</strain>
    </source>
</reference>
<dbReference type="Proteomes" id="UP000422736">
    <property type="component" value="Chromosome 1"/>
</dbReference>
<dbReference type="PANTHER" id="PTHR15682">
    <property type="entry name" value="UNHEALTHY RIBOSOME BIOGENESIS PROTEIN 2 HOMOLOG"/>
    <property type="match status" value="1"/>
</dbReference>